<dbReference type="Proteomes" id="UP001060215">
    <property type="component" value="Chromosome 2"/>
</dbReference>
<evidence type="ECO:0000313" key="1">
    <source>
        <dbReference type="EMBL" id="KAI8017258.1"/>
    </source>
</evidence>
<proteinExistence type="predicted"/>
<reference evidence="1 2" key="1">
    <citation type="journal article" date="2022" name="Plant J.">
        <title>Chromosome-level genome of Camellia lanceoleosa provides a valuable resource for understanding genome evolution and self-incompatibility.</title>
        <authorList>
            <person name="Gong W."/>
            <person name="Xiao S."/>
            <person name="Wang L."/>
            <person name="Liao Z."/>
            <person name="Chang Y."/>
            <person name="Mo W."/>
            <person name="Hu G."/>
            <person name="Li W."/>
            <person name="Zhao G."/>
            <person name="Zhu H."/>
            <person name="Hu X."/>
            <person name="Ji K."/>
            <person name="Xiang X."/>
            <person name="Song Q."/>
            <person name="Yuan D."/>
            <person name="Jin S."/>
            <person name="Zhang L."/>
        </authorList>
    </citation>
    <scope>NUCLEOTIDE SEQUENCE [LARGE SCALE GENOMIC DNA]</scope>
    <source>
        <strain evidence="1">SQ_2022a</strain>
    </source>
</reference>
<sequence>MAEPQSSEAQTHIPTPNSPFSSSSSSSSSSESTRSLSNLPTTTTQNPELNRESNNNNNSNKHPVYRGVRKRSWGKWVSEIREPRKKSRIWLGTYSTPEMAARAHDVAALSIKGNSAILNFPQLADSLPRPVSLSPRDVQAAAAKAAAMIHLGSSSTTTTMSDELGQIIELPSLEGNFESGTEFTVVDSADGWLNRLGRMDESDFDFCRYDFDQTAEEDDMISNSFETLAWDS</sequence>
<accession>A0ACC0HWF2</accession>
<protein>
    <submittedName>
        <fullName evidence="1">Dehydration-responsive element-binding protein 3</fullName>
    </submittedName>
</protein>
<comment type="caution">
    <text evidence="1">The sequence shown here is derived from an EMBL/GenBank/DDBJ whole genome shotgun (WGS) entry which is preliminary data.</text>
</comment>
<evidence type="ECO:0000313" key="2">
    <source>
        <dbReference type="Proteomes" id="UP001060215"/>
    </source>
</evidence>
<name>A0ACC0HWF2_9ERIC</name>
<gene>
    <name evidence="1" type="ORF">LOK49_LG04G02734</name>
</gene>
<dbReference type="EMBL" id="CM045759">
    <property type="protein sequence ID" value="KAI8017258.1"/>
    <property type="molecule type" value="Genomic_DNA"/>
</dbReference>
<organism evidence="1 2">
    <name type="scientific">Camellia lanceoleosa</name>
    <dbReference type="NCBI Taxonomy" id="1840588"/>
    <lineage>
        <taxon>Eukaryota</taxon>
        <taxon>Viridiplantae</taxon>
        <taxon>Streptophyta</taxon>
        <taxon>Embryophyta</taxon>
        <taxon>Tracheophyta</taxon>
        <taxon>Spermatophyta</taxon>
        <taxon>Magnoliopsida</taxon>
        <taxon>eudicotyledons</taxon>
        <taxon>Gunneridae</taxon>
        <taxon>Pentapetalae</taxon>
        <taxon>asterids</taxon>
        <taxon>Ericales</taxon>
        <taxon>Theaceae</taxon>
        <taxon>Camellia</taxon>
    </lineage>
</organism>
<keyword evidence="2" id="KW-1185">Reference proteome</keyword>